<gene>
    <name evidence="2" type="ORF">FC59_GL000460</name>
</gene>
<comment type="caution">
    <text evidence="2">The sequence shown here is derived from an EMBL/GenBank/DDBJ whole genome shotgun (WGS) entry which is preliminary data.</text>
</comment>
<protein>
    <recommendedName>
        <fullName evidence="4">Lactose permease</fullName>
    </recommendedName>
</protein>
<reference evidence="2 3" key="1">
    <citation type="journal article" date="2015" name="Genome Announc.">
        <title>Expanding the biotechnology potential of lactobacilli through comparative genomics of 213 strains and associated genera.</title>
        <authorList>
            <person name="Sun Z."/>
            <person name="Harris H.M."/>
            <person name="McCann A."/>
            <person name="Guo C."/>
            <person name="Argimon S."/>
            <person name="Zhang W."/>
            <person name="Yang X."/>
            <person name="Jeffery I.B."/>
            <person name="Cooney J.C."/>
            <person name="Kagawa T.F."/>
            <person name="Liu W."/>
            <person name="Song Y."/>
            <person name="Salvetti E."/>
            <person name="Wrobel A."/>
            <person name="Rasinkangas P."/>
            <person name="Parkhill J."/>
            <person name="Rea M.C."/>
            <person name="O'Sullivan O."/>
            <person name="Ritari J."/>
            <person name="Douillard F.P."/>
            <person name="Paul Ross R."/>
            <person name="Yang R."/>
            <person name="Briner A.E."/>
            <person name="Felis G.E."/>
            <person name="de Vos W.M."/>
            <person name="Barrangou R."/>
            <person name="Klaenhammer T.R."/>
            <person name="Caufield P.W."/>
            <person name="Cui Y."/>
            <person name="Zhang H."/>
            <person name="O'Toole P.W."/>
        </authorList>
    </citation>
    <scope>NUCLEOTIDE SEQUENCE [LARGE SCALE GENOMIC DNA]</scope>
    <source>
        <strain evidence="2 3">DSM 16761</strain>
    </source>
</reference>
<sequence length="88" mass="9512">MTNGHKSSGKQIISYASFCLGNLGHAAFYGVMSTYFIIFITSGMFSGLEQSVADKLIGLITGLVETTIPINGQKKHGLKTLRSLKMQI</sequence>
<dbReference type="AlphaFoldDB" id="A0A0R1VPP6"/>
<name>A0A0R1VPP6_9LACO</name>
<evidence type="ECO:0000313" key="3">
    <source>
        <dbReference type="Proteomes" id="UP000051307"/>
    </source>
</evidence>
<organism evidence="2 3">
    <name type="scientific">Lactobacillus kitasatonis DSM 16761 = JCM 1039</name>
    <dbReference type="NCBI Taxonomy" id="1423767"/>
    <lineage>
        <taxon>Bacteria</taxon>
        <taxon>Bacillati</taxon>
        <taxon>Bacillota</taxon>
        <taxon>Bacilli</taxon>
        <taxon>Lactobacillales</taxon>
        <taxon>Lactobacillaceae</taxon>
        <taxon>Lactobacillus</taxon>
    </lineage>
</organism>
<keyword evidence="1" id="KW-0472">Membrane</keyword>
<accession>A0A0R1VPP6</accession>
<keyword evidence="1" id="KW-0812">Transmembrane</keyword>
<evidence type="ECO:0000256" key="1">
    <source>
        <dbReference type="SAM" id="Phobius"/>
    </source>
</evidence>
<dbReference type="Proteomes" id="UP000051307">
    <property type="component" value="Unassembled WGS sequence"/>
</dbReference>
<proteinExistence type="predicted"/>
<dbReference type="eggNOG" id="COG2211">
    <property type="taxonomic scope" value="Bacteria"/>
</dbReference>
<dbReference type="EMBL" id="AZFU01000017">
    <property type="protein sequence ID" value="KRM04771.1"/>
    <property type="molecule type" value="Genomic_DNA"/>
</dbReference>
<dbReference type="PATRIC" id="fig|1423767.3.peg.476"/>
<evidence type="ECO:0000313" key="2">
    <source>
        <dbReference type="EMBL" id="KRM04771.1"/>
    </source>
</evidence>
<keyword evidence="1" id="KW-1133">Transmembrane helix</keyword>
<evidence type="ECO:0008006" key="4">
    <source>
        <dbReference type="Google" id="ProtNLM"/>
    </source>
</evidence>
<feature type="transmembrane region" description="Helical" evidence="1">
    <location>
        <begin position="12"/>
        <end position="38"/>
    </location>
</feature>